<dbReference type="InterPro" id="IPR014284">
    <property type="entry name" value="RNA_pol_sigma-70_dom"/>
</dbReference>
<dbReference type="PANTHER" id="PTHR30385:SF7">
    <property type="entry name" value="RNA POLYMERASE SIGMA FACTOR FLIA"/>
    <property type="match status" value="1"/>
</dbReference>
<evidence type="ECO:0000256" key="3">
    <source>
        <dbReference type="ARBA" id="ARBA00023125"/>
    </source>
</evidence>
<dbReference type="KEGG" id="rmar:GBA65_10845"/>
<evidence type="ECO:0000256" key="4">
    <source>
        <dbReference type="ARBA" id="ARBA00023163"/>
    </source>
</evidence>
<name>A0A6G8PXM0_9ACTN</name>
<keyword evidence="1" id="KW-0805">Transcription regulation</keyword>
<accession>A0A6G8PXM0</accession>
<dbReference type="NCBIfam" id="TIGR02937">
    <property type="entry name" value="sigma70-ECF"/>
    <property type="match status" value="1"/>
</dbReference>
<proteinExistence type="predicted"/>
<dbReference type="GO" id="GO:0006352">
    <property type="term" value="P:DNA-templated transcription initiation"/>
    <property type="evidence" value="ECO:0007669"/>
    <property type="project" value="InterPro"/>
</dbReference>
<dbReference type="CDD" id="cd06171">
    <property type="entry name" value="Sigma70_r4"/>
    <property type="match status" value="1"/>
</dbReference>
<dbReference type="PANTHER" id="PTHR30385">
    <property type="entry name" value="SIGMA FACTOR F FLAGELLAR"/>
    <property type="match status" value="1"/>
</dbReference>
<keyword evidence="3" id="KW-0238">DNA-binding</keyword>
<evidence type="ECO:0000313" key="7">
    <source>
        <dbReference type="EMBL" id="QIN78936.1"/>
    </source>
</evidence>
<evidence type="ECO:0000256" key="1">
    <source>
        <dbReference type="ARBA" id="ARBA00023015"/>
    </source>
</evidence>
<gene>
    <name evidence="7" type="ORF">GBA65_10845</name>
</gene>
<dbReference type="SUPFAM" id="SSF88659">
    <property type="entry name" value="Sigma3 and sigma4 domains of RNA polymerase sigma factors"/>
    <property type="match status" value="2"/>
</dbReference>
<dbReference type="InterPro" id="IPR013325">
    <property type="entry name" value="RNA_pol_sigma_r2"/>
</dbReference>
<dbReference type="InterPro" id="IPR012845">
    <property type="entry name" value="RNA_pol_sigma_FliA_WhiG"/>
</dbReference>
<feature type="compositionally biased region" description="Basic residues" evidence="5">
    <location>
        <begin position="20"/>
        <end position="39"/>
    </location>
</feature>
<evidence type="ECO:0000313" key="8">
    <source>
        <dbReference type="Proteomes" id="UP000502706"/>
    </source>
</evidence>
<dbReference type="InterPro" id="IPR007630">
    <property type="entry name" value="RNA_pol_sigma70_r4"/>
</dbReference>
<organism evidence="7 8">
    <name type="scientific">Rubrobacter marinus</name>
    <dbReference type="NCBI Taxonomy" id="2653852"/>
    <lineage>
        <taxon>Bacteria</taxon>
        <taxon>Bacillati</taxon>
        <taxon>Actinomycetota</taxon>
        <taxon>Rubrobacteria</taxon>
        <taxon>Rubrobacterales</taxon>
        <taxon>Rubrobacteraceae</taxon>
        <taxon>Rubrobacter</taxon>
    </lineage>
</organism>
<dbReference type="Proteomes" id="UP000502706">
    <property type="component" value="Chromosome"/>
</dbReference>
<dbReference type="InterPro" id="IPR013324">
    <property type="entry name" value="RNA_pol_sigma_r3/r4-like"/>
</dbReference>
<dbReference type="Gene3D" id="1.10.1740.10">
    <property type="match status" value="1"/>
</dbReference>
<dbReference type="SUPFAM" id="SSF88946">
    <property type="entry name" value="Sigma2 domain of RNA polymerase sigma factors"/>
    <property type="match status" value="1"/>
</dbReference>
<dbReference type="PRINTS" id="PR00046">
    <property type="entry name" value="SIGMA70FCT"/>
</dbReference>
<feature type="compositionally biased region" description="Basic and acidic residues" evidence="5">
    <location>
        <begin position="74"/>
        <end position="87"/>
    </location>
</feature>
<dbReference type="Pfam" id="PF04539">
    <property type="entry name" value="Sigma70_r3"/>
    <property type="match status" value="1"/>
</dbReference>
<dbReference type="GO" id="GO:0016987">
    <property type="term" value="F:sigma factor activity"/>
    <property type="evidence" value="ECO:0007669"/>
    <property type="project" value="UniProtKB-KW"/>
</dbReference>
<dbReference type="PROSITE" id="PS00715">
    <property type="entry name" value="SIGMA70_1"/>
    <property type="match status" value="1"/>
</dbReference>
<dbReference type="EMBL" id="CP045121">
    <property type="protein sequence ID" value="QIN78936.1"/>
    <property type="molecule type" value="Genomic_DNA"/>
</dbReference>
<dbReference type="NCBIfam" id="TIGR02479">
    <property type="entry name" value="FliA_WhiG"/>
    <property type="match status" value="1"/>
</dbReference>
<dbReference type="Pfam" id="PF04542">
    <property type="entry name" value="Sigma70_r2"/>
    <property type="match status" value="1"/>
</dbReference>
<keyword evidence="2" id="KW-0731">Sigma factor</keyword>
<sequence length="414" mass="46471">MGGAGPHRLRRVPRVEQAPRRRRGGALGHRRVRRLRRAPRPGAVEAGRERRRGDGGFARRPRVAGTREGGADGGRLRADRGGYDSGALRDRDARASLRARAAGAQGLREARRGRLLRQEPGRAGRGDGVSGQTVGRLWKRYRKLQEDLERLGPEDERRREVERQVNGLRDRLVVNYSPLVKYVASRVGARMTAGTIDQEDMISWGVLGLLDAIETYDPDRPGKKAKFESYAVSKIRWSILDEIRSQDWVPRRVRLRAQEVEQATTRLTQELRRPPSEVEVAGELGTKLEDHRTFLQQYSRAQVASLEARLEVDGGPGGEYGAFVVDTAAVDPQSRANMEELRSHLVEAIGQLEHQERIVATFYFYEGLTLKEIGKAMNLTEGRISQLLRKALEKLRGRLKESTVVSGGWQQSIG</sequence>
<protein>
    <submittedName>
        <fullName evidence="7">FliA/WhiG family RNA polymerase sigma factor</fullName>
    </submittedName>
</protein>
<keyword evidence="8" id="KW-1185">Reference proteome</keyword>
<dbReference type="GO" id="GO:0003899">
    <property type="term" value="F:DNA-directed RNA polymerase activity"/>
    <property type="evidence" value="ECO:0007669"/>
    <property type="project" value="InterPro"/>
</dbReference>
<dbReference type="Pfam" id="PF04545">
    <property type="entry name" value="Sigma70_r4"/>
    <property type="match status" value="1"/>
</dbReference>
<dbReference type="AlphaFoldDB" id="A0A6G8PXM0"/>
<evidence type="ECO:0000256" key="5">
    <source>
        <dbReference type="SAM" id="MobiDB-lite"/>
    </source>
</evidence>
<feature type="domain" description="RNA polymerase sigma-70" evidence="6">
    <location>
        <begin position="200"/>
        <end position="213"/>
    </location>
</feature>
<dbReference type="GO" id="GO:0003677">
    <property type="term" value="F:DNA binding"/>
    <property type="evidence" value="ECO:0007669"/>
    <property type="project" value="UniProtKB-KW"/>
</dbReference>
<keyword evidence="4" id="KW-0804">Transcription</keyword>
<reference evidence="7 8" key="1">
    <citation type="submission" date="2019-10" db="EMBL/GenBank/DDBJ databases">
        <title>Rubrobacter sp nov SCSIO 52915 isolated from a deep-sea sediment in the South China Sea.</title>
        <authorList>
            <person name="Chen R.W."/>
        </authorList>
    </citation>
    <scope>NUCLEOTIDE SEQUENCE [LARGE SCALE GENOMIC DNA]</scope>
    <source>
        <strain evidence="7 8">SCSIO 52915</strain>
    </source>
</reference>
<evidence type="ECO:0000259" key="6">
    <source>
        <dbReference type="PROSITE" id="PS00715"/>
    </source>
</evidence>
<dbReference type="InterPro" id="IPR000943">
    <property type="entry name" value="RNA_pol_sigma70"/>
</dbReference>
<feature type="region of interest" description="Disordered" evidence="5">
    <location>
        <begin position="1"/>
        <end position="87"/>
    </location>
</feature>
<evidence type="ECO:0000256" key="2">
    <source>
        <dbReference type="ARBA" id="ARBA00023082"/>
    </source>
</evidence>
<dbReference type="Gene3D" id="1.20.140.160">
    <property type="match status" value="1"/>
</dbReference>
<dbReference type="InterPro" id="IPR007624">
    <property type="entry name" value="RNA_pol_sigma70_r3"/>
</dbReference>
<dbReference type="InterPro" id="IPR007627">
    <property type="entry name" value="RNA_pol_sigma70_r2"/>
</dbReference>